<keyword evidence="1" id="KW-0812">Transmembrane</keyword>
<reference evidence="2 3" key="1">
    <citation type="submission" date="2018-11" db="EMBL/GenBank/DDBJ databases">
        <authorList>
            <consortium name="Pathogen Informatics"/>
        </authorList>
    </citation>
    <scope>NUCLEOTIDE SEQUENCE [LARGE SCALE GENOMIC DNA]</scope>
    <source>
        <strain evidence="2 3">NCTC10913</strain>
    </source>
</reference>
<name>A0ABY6T0Q3_9CLOT</name>
<comment type="caution">
    <text evidence="2">The sequence shown here is derived from an EMBL/GenBank/DDBJ whole genome shotgun (WGS) entry which is preliminary data.</text>
</comment>
<keyword evidence="3" id="KW-1185">Reference proteome</keyword>
<proteinExistence type="predicted"/>
<sequence>MSLDLIKQYLVGIGFNVDESSLKSAKESLAQADESVKKFNDDSNKGFSETSGSLKDLFNLFASSSTLVKAVALNGPFKGLIKDISLAKKIYKEMTEIKPKEDIAKTPKSKNKVKDINKFKDSSSENAKDPVKVPDNLLNKLDIKGAKKNILDFASNASKGLTDVSKTAGELLGKGGSAIKAFASTGAGSLMLIIGATVAAMASIKKLVSSLKELANDDIRFEKLSRQLWTTKENAREVGTALDTLDASMEDLWLSPTLLKQFKELTSDLKNMKLPADFNKNIKVVQGLGLEFKRTKQMIGQFFKLIGSYVLKYIAGPLDEVRGKAHGMNDWLVQNLPKIAKVIGTIIGVLLRIIMIIGKIATVITKILIPITNIIKAISKLGDIFSKIPEPVKKAVKIIVGLIMLILNPILLVIGLIDDIMTYFRGGKSVIGSFIDKIVSKSENAGKVIKSILSVIKAILTGGLSLVPWDNYWKKAKETFEKIKDKAKETWDKVKEWSKGKLDKAKDFIAGTKEKINGFNSNISNNSTASYVTTNRSTSNNTTSNSNNNITNHNNINVYGSSDSKSTANAVSNNLTGISTRNLQGVF</sequence>
<gene>
    <name evidence="2" type="ORF">NCTC10913_04887</name>
</gene>
<keyword evidence="1" id="KW-0472">Membrane</keyword>
<accession>A0ABY6T0Q3</accession>
<protein>
    <submittedName>
        <fullName evidence="2">Phage-related protein-like protein</fullName>
    </submittedName>
</protein>
<evidence type="ECO:0000256" key="1">
    <source>
        <dbReference type="SAM" id="Phobius"/>
    </source>
</evidence>
<evidence type="ECO:0000313" key="2">
    <source>
        <dbReference type="EMBL" id="VDG74635.1"/>
    </source>
</evidence>
<feature type="transmembrane region" description="Helical" evidence="1">
    <location>
        <begin position="395"/>
        <end position="417"/>
    </location>
</feature>
<feature type="transmembrane region" description="Helical" evidence="1">
    <location>
        <begin position="349"/>
        <end position="375"/>
    </location>
</feature>
<organism evidence="2 3">
    <name type="scientific">Clostridium carnis</name>
    <dbReference type="NCBI Taxonomy" id="1530"/>
    <lineage>
        <taxon>Bacteria</taxon>
        <taxon>Bacillati</taxon>
        <taxon>Bacillota</taxon>
        <taxon>Clostridia</taxon>
        <taxon>Eubacteriales</taxon>
        <taxon>Clostridiaceae</taxon>
        <taxon>Clostridium</taxon>
    </lineage>
</organism>
<keyword evidence="1" id="KW-1133">Transmembrane helix</keyword>
<dbReference type="EMBL" id="UYIN01000024">
    <property type="protein sequence ID" value="VDG74635.1"/>
    <property type="molecule type" value="Genomic_DNA"/>
</dbReference>
<evidence type="ECO:0000313" key="3">
    <source>
        <dbReference type="Proteomes" id="UP000277570"/>
    </source>
</evidence>
<dbReference type="RefSeq" id="WP_125150205.1">
    <property type="nucleotide sequence ID" value="NZ_UYIN01000024.1"/>
</dbReference>
<dbReference type="Proteomes" id="UP000277570">
    <property type="component" value="Unassembled WGS sequence"/>
</dbReference>